<dbReference type="CDD" id="cd06342">
    <property type="entry name" value="PBP1_ABC_LIVBP-like"/>
    <property type="match status" value="1"/>
</dbReference>
<dbReference type="Pfam" id="PF13458">
    <property type="entry name" value="Peripla_BP_6"/>
    <property type="match status" value="1"/>
</dbReference>
<dbReference type="PANTHER" id="PTHR30483">
    <property type="entry name" value="LEUCINE-SPECIFIC-BINDING PROTEIN"/>
    <property type="match status" value="1"/>
</dbReference>
<protein>
    <submittedName>
        <fullName evidence="7">Branched-chain amino acid transport system substrate-binding protein</fullName>
    </submittedName>
</protein>
<gene>
    <name evidence="7" type="ORF">EV379_0378</name>
</gene>
<evidence type="ECO:0000256" key="1">
    <source>
        <dbReference type="ARBA" id="ARBA00010062"/>
    </source>
</evidence>
<reference evidence="7 8" key="1">
    <citation type="submission" date="2019-02" db="EMBL/GenBank/DDBJ databases">
        <title>Sequencing the genomes of 1000 actinobacteria strains.</title>
        <authorList>
            <person name="Klenk H.-P."/>
        </authorList>
    </citation>
    <scope>NUCLEOTIDE SEQUENCE [LARGE SCALE GENOMIC DNA]</scope>
    <source>
        <strain evidence="7 8">DSM 18319</strain>
    </source>
</reference>
<dbReference type="PRINTS" id="PR00337">
    <property type="entry name" value="LEUILEVALBP"/>
</dbReference>
<dbReference type="Proteomes" id="UP000291483">
    <property type="component" value="Unassembled WGS sequence"/>
</dbReference>
<dbReference type="InterPro" id="IPR028082">
    <property type="entry name" value="Peripla_BP_I"/>
</dbReference>
<dbReference type="InterPro" id="IPR051010">
    <property type="entry name" value="BCAA_transport"/>
</dbReference>
<keyword evidence="8" id="KW-1185">Reference proteome</keyword>
<dbReference type="RefSeq" id="WP_242616188.1">
    <property type="nucleotide sequence ID" value="NZ_SHLC01000001.1"/>
</dbReference>
<evidence type="ECO:0000313" key="7">
    <source>
        <dbReference type="EMBL" id="RZU64084.1"/>
    </source>
</evidence>
<keyword evidence="4" id="KW-0029">Amino-acid transport</keyword>
<dbReference type="InterPro" id="IPR028081">
    <property type="entry name" value="Leu-bd"/>
</dbReference>
<organism evidence="7 8">
    <name type="scientific">Microterricola gilva</name>
    <dbReference type="NCBI Taxonomy" id="393267"/>
    <lineage>
        <taxon>Bacteria</taxon>
        <taxon>Bacillati</taxon>
        <taxon>Actinomycetota</taxon>
        <taxon>Actinomycetes</taxon>
        <taxon>Micrococcales</taxon>
        <taxon>Microbacteriaceae</taxon>
        <taxon>Microterricola</taxon>
    </lineage>
</organism>
<feature type="chain" id="PRO_5038983095" evidence="5">
    <location>
        <begin position="20"/>
        <end position="397"/>
    </location>
</feature>
<keyword evidence="2" id="KW-0813">Transport</keyword>
<dbReference type="Gene3D" id="3.40.50.2300">
    <property type="match status" value="2"/>
</dbReference>
<keyword evidence="3 5" id="KW-0732">Signal</keyword>
<dbReference type="EMBL" id="SHLC01000001">
    <property type="protein sequence ID" value="RZU64084.1"/>
    <property type="molecule type" value="Genomic_DNA"/>
</dbReference>
<sequence>MTMHGQPRAARALVPLALAATAALILSGCAGGLGGQDTGGGDSADGPIKLGMLAPFSGSESAFGVYMENGGQLAVDEINAAGGIDGRELELITEDDACDATASVAAANKLVTQGIVASVGGYCSGATLPTLPIFNDAGIPMVIPAANSNKLVDAGLDTVFLINGTGTQQAAATLKYALKSGATKVAVLNDNTDYSKDLATSFVNQATEDGTLEIVLDQSVTPGEKDYSANVNNVMNANPDFVVWTGYYQEGALITRQLIDAGYTGPILVGDGSVDKKFAEIAGPGYTDTVVGTFTQTPDMLEGAGDWIASYTEAFGADPGPYSTQSYDAVRVMAEAISNAGSTETDAVVAALRELDGFPIFSGPLTFTEEGTLSEGGFAIVQIGPDGTFVLKDDLQS</sequence>
<dbReference type="AlphaFoldDB" id="A0A4Q8AI89"/>
<accession>A0A4Q8AI89</accession>
<evidence type="ECO:0000256" key="2">
    <source>
        <dbReference type="ARBA" id="ARBA00022448"/>
    </source>
</evidence>
<evidence type="ECO:0000256" key="3">
    <source>
        <dbReference type="ARBA" id="ARBA00022729"/>
    </source>
</evidence>
<evidence type="ECO:0000256" key="4">
    <source>
        <dbReference type="ARBA" id="ARBA00022970"/>
    </source>
</evidence>
<name>A0A4Q8AI89_9MICO</name>
<dbReference type="GO" id="GO:0006865">
    <property type="term" value="P:amino acid transport"/>
    <property type="evidence" value="ECO:0007669"/>
    <property type="project" value="UniProtKB-KW"/>
</dbReference>
<proteinExistence type="inferred from homology"/>
<evidence type="ECO:0000256" key="5">
    <source>
        <dbReference type="SAM" id="SignalP"/>
    </source>
</evidence>
<dbReference type="SUPFAM" id="SSF53822">
    <property type="entry name" value="Periplasmic binding protein-like I"/>
    <property type="match status" value="1"/>
</dbReference>
<dbReference type="InterPro" id="IPR000709">
    <property type="entry name" value="Leu_Ile_Val-bd"/>
</dbReference>
<comment type="caution">
    <text evidence="7">The sequence shown here is derived from an EMBL/GenBank/DDBJ whole genome shotgun (WGS) entry which is preliminary data.</text>
</comment>
<feature type="domain" description="Leucine-binding protein" evidence="6">
    <location>
        <begin position="47"/>
        <end position="387"/>
    </location>
</feature>
<evidence type="ECO:0000313" key="8">
    <source>
        <dbReference type="Proteomes" id="UP000291483"/>
    </source>
</evidence>
<dbReference type="PANTHER" id="PTHR30483:SF6">
    <property type="entry name" value="PERIPLASMIC BINDING PROTEIN OF ABC TRANSPORTER FOR NATURAL AMINO ACIDS"/>
    <property type="match status" value="1"/>
</dbReference>
<comment type="similarity">
    <text evidence="1">Belongs to the leucine-binding protein family.</text>
</comment>
<feature type="signal peptide" evidence="5">
    <location>
        <begin position="1"/>
        <end position="19"/>
    </location>
</feature>
<evidence type="ECO:0000259" key="6">
    <source>
        <dbReference type="Pfam" id="PF13458"/>
    </source>
</evidence>